<dbReference type="SUPFAM" id="SSF52413">
    <property type="entry name" value="UDP-glucose/GDP-mannose dehydrogenase C-terminal domain"/>
    <property type="match status" value="1"/>
</dbReference>
<comment type="similarity">
    <text evidence="3">Belongs to the UDP-glucose/GDP-mannose dehydrogenase family.</text>
</comment>
<dbReference type="AlphaFoldDB" id="R9LII2"/>
<dbReference type="SMART" id="SM00984">
    <property type="entry name" value="UDPG_MGDP_dh_C"/>
    <property type="match status" value="1"/>
</dbReference>
<accession>R9LII2</accession>
<dbReference type="Proteomes" id="UP000019598">
    <property type="component" value="Unassembled WGS sequence"/>
</dbReference>
<dbReference type="GO" id="GO:0051287">
    <property type="term" value="F:NAD binding"/>
    <property type="evidence" value="ECO:0007669"/>
    <property type="project" value="InterPro"/>
</dbReference>
<dbReference type="InterPro" id="IPR036291">
    <property type="entry name" value="NAD(P)-bd_dom_sf"/>
</dbReference>
<protein>
    <submittedName>
        <fullName evidence="5">Nucleotide sugar dehydrogenase</fullName>
    </submittedName>
</protein>
<evidence type="ECO:0000256" key="3">
    <source>
        <dbReference type="PIRNR" id="PIRNR000124"/>
    </source>
</evidence>
<dbReference type="InterPro" id="IPR028359">
    <property type="entry name" value="UDP_ManNAc/GlcNAc_DH"/>
</dbReference>
<keyword evidence="2" id="KW-0520">NAD</keyword>
<dbReference type="PIRSF" id="PIRSF500136">
    <property type="entry name" value="UDP_ManNAc_DH"/>
    <property type="match status" value="1"/>
</dbReference>
<sequence length="434" mass="47909">MSRMIAIVGLGYVGLPLAATFIDQGFRVIGIDKDESKLRMLEAGQSYIADVPNEKVERWVQTKQLRVTPDFHMIAAAEAVIICVPTPLTEHQTPDLSPLMDAAKRIGEHLRPGQLVSLESSTYPGTTKEVLLPLLAARGLRIGQDFFVGFSPERVDPGNSKFPLPEIPKVISGITEACAARMEELYQIAFRKIVRVSSTETAEMTKLLENTFRFINISFINEFAIVCDKLGINVWEVLAAASSKPFGFTPFSPGPGVGGHCIPVDPLYLQWKTRQLGLNTSFIDISARLNDEMPRYVADRIREELHRPVLEGAHILVIGVTFKENVADIRESSAIEVIRLLLAQGAAVDYHDPLISEFVVDGIRLKSVSLDAQQLQAADCVVVAVNHRGLPLREIAEHAALVFDTRNALSKYRSRYNIVTLGDGKAGKNKRPFA</sequence>
<dbReference type="SUPFAM" id="SSF48179">
    <property type="entry name" value="6-phosphogluconate dehydrogenase C-terminal domain-like"/>
    <property type="match status" value="1"/>
</dbReference>
<evidence type="ECO:0000259" key="4">
    <source>
        <dbReference type="SMART" id="SM00984"/>
    </source>
</evidence>
<dbReference type="PANTHER" id="PTHR43491:SF1">
    <property type="entry name" value="UDP-N-ACETYL-D-MANNOSAMINE DEHYDROGENASE"/>
    <property type="match status" value="1"/>
</dbReference>
<dbReference type="InterPro" id="IPR014026">
    <property type="entry name" value="UDP-Glc/GDP-Man_DH_dimer"/>
</dbReference>
<feature type="domain" description="UDP-glucose/GDP-mannose dehydrogenase C-terminal" evidence="4">
    <location>
        <begin position="316"/>
        <end position="411"/>
    </location>
</feature>
<comment type="caution">
    <text evidence="5">The sequence shown here is derived from an EMBL/GenBank/DDBJ whole genome shotgun (WGS) entry which is preliminary data.</text>
</comment>
<dbReference type="GO" id="GO:0016628">
    <property type="term" value="F:oxidoreductase activity, acting on the CH-CH group of donors, NAD or NADP as acceptor"/>
    <property type="evidence" value="ECO:0007669"/>
    <property type="project" value="InterPro"/>
</dbReference>
<dbReference type="InterPro" id="IPR036220">
    <property type="entry name" value="UDP-Glc/GDP-Man_DH_C_sf"/>
</dbReference>
<reference evidence="5 6" key="1">
    <citation type="submission" date="2013-04" db="EMBL/GenBank/DDBJ databases">
        <title>The Genome Sequence of Paenibacillus barengoltzii G22.</title>
        <authorList>
            <consortium name="The Broad Institute Genomics Platform"/>
            <consortium name="The Broad Institute Genome Sequencing Center for Infectious Disease"/>
            <person name="Earl A."/>
            <person name="Xavier R."/>
            <person name="Elson C."/>
            <person name="Duck W."/>
            <person name="Walker B."/>
            <person name="Young S."/>
            <person name="Zeng Q."/>
            <person name="Gargeya S."/>
            <person name="Fitzgerald M."/>
            <person name="Haas B."/>
            <person name="Abouelleil A."/>
            <person name="Allen A.W."/>
            <person name="Alvarado L."/>
            <person name="Arachchi H.M."/>
            <person name="Berlin A.M."/>
            <person name="Chapman S.B."/>
            <person name="Gainer-Dewar J."/>
            <person name="Goldberg J."/>
            <person name="Griggs A."/>
            <person name="Gujja S."/>
            <person name="Hansen M."/>
            <person name="Howarth C."/>
            <person name="Imamovic A."/>
            <person name="Ireland A."/>
            <person name="Larimer J."/>
            <person name="McCowan C."/>
            <person name="Murphy C."/>
            <person name="Pearson M."/>
            <person name="Poon T.W."/>
            <person name="Priest M."/>
            <person name="Roberts A."/>
            <person name="Saif S."/>
            <person name="Shea T."/>
            <person name="Sisk P."/>
            <person name="Sykes S."/>
            <person name="Wortman J."/>
            <person name="Nusbaum C."/>
            <person name="Birren B."/>
        </authorList>
    </citation>
    <scope>NUCLEOTIDE SEQUENCE [LARGE SCALE GENOMIC DNA]</scope>
    <source>
        <strain evidence="5 6">G22</strain>
    </source>
</reference>
<dbReference type="PANTHER" id="PTHR43491">
    <property type="entry name" value="UDP-N-ACETYL-D-MANNOSAMINE DEHYDROGENASE"/>
    <property type="match status" value="1"/>
</dbReference>
<dbReference type="SUPFAM" id="SSF51735">
    <property type="entry name" value="NAD(P)-binding Rossmann-fold domains"/>
    <property type="match status" value="1"/>
</dbReference>
<dbReference type="Pfam" id="PF00984">
    <property type="entry name" value="UDPG_MGDP_dh"/>
    <property type="match status" value="1"/>
</dbReference>
<dbReference type="EMBL" id="ASSZ01000008">
    <property type="protein sequence ID" value="EOS58540.1"/>
    <property type="molecule type" value="Genomic_DNA"/>
</dbReference>
<evidence type="ECO:0000256" key="2">
    <source>
        <dbReference type="ARBA" id="ARBA00023027"/>
    </source>
</evidence>
<name>R9LII2_9BACL</name>
<dbReference type="Gene3D" id="3.40.50.720">
    <property type="entry name" value="NAD(P)-binding Rossmann-like Domain"/>
    <property type="match status" value="2"/>
</dbReference>
<dbReference type="PATRIC" id="fig|1235795.3.peg.432"/>
<dbReference type="PIRSF" id="PIRSF000124">
    <property type="entry name" value="UDPglc_GDPman_dh"/>
    <property type="match status" value="1"/>
</dbReference>
<dbReference type="GO" id="GO:0000271">
    <property type="term" value="P:polysaccharide biosynthetic process"/>
    <property type="evidence" value="ECO:0007669"/>
    <property type="project" value="InterPro"/>
</dbReference>
<dbReference type="Pfam" id="PF03721">
    <property type="entry name" value="UDPG_MGDP_dh_N"/>
    <property type="match status" value="1"/>
</dbReference>
<proteinExistence type="inferred from homology"/>
<organism evidence="5 6">
    <name type="scientific">Paenibacillus barengoltzii G22</name>
    <dbReference type="NCBI Taxonomy" id="1235795"/>
    <lineage>
        <taxon>Bacteria</taxon>
        <taxon>Bacillati</taxon>
        <taxon>Bacillota</taxon>
        <taxon>Bacilli</taxon>
        <taxon>Bacillales</taxon>
        <taxon>Paenibacillaceae</taxon>
        <taxon>Paenibacillus</taxon>
    </lineage>
</organism>
<dbReference type="InterPro" id="IPR014027">
    <property type="entry name" value="UDP-Glc/GDP-Man_DH_C"/>
</dbReference>
<dbReference type="InterPro" id="IPR008927">
    <property type="entry name" value="6-PGluconate_DH-like_C_sf"/>
</dbReference>
<evidence type="ECO:0000256" key="1">
    <source>
        <dbReference type="ARBA" id="ARBA00023002"/>
    </source>
</evidence>
<evidence type="ECO:0000313" key="6">
    <source>
        <dbReference type="Proteomes" id="UP000019598"/>
    </source>
</evidence>
<dbReference type="InterPro" id="IPR017476">
    <property type="entry name" value="UDP-Glc/GDP-Man"/>
</dbReference>
<dbReference type="NCBIfam" id="TIGR03026">
    <property type="entry name" value="NDP-sugDHase"/>
    <property type="match status" value="1"/>
</dbReference>
<dbReference type="HOGENOM" id="CLU_023810_3_2_9"/>
<dbReference type="STRING" id="1235795.C812_00459"/>
<dbReference type="Pfam" id="PF03720">
    <property type="entry name" value="UDPG_MGDP_dh_C"/>
    <property type="match status" value="1"/>
</dbReference>
<keyword evidence="1" id="KW-0560">Oxidoreductase</keyword>
<dbReference type="GO" id="GO:0016616">
    <property type="term" value="F:oxidoreductase activity, acting on the CH-OH group of donors, NAD or NADP as acceptor"/>
    <property type="evidence" value="ECO:0007669"/>
    <property type="project" value="InterPro"/>
</dbReference>
<dbReference type="InterPro" id="IPR001732">
    <property type="entry name" value="UDP-Glc/GDP-Man_DH_N"/>
</dbReference>
<evidence type="ECO:0000313" key="5">
    <source>
        <dbReference type="EMBL" id="EOS58540.1"/>
    </source>
</evidence>
<gene>
    <name evidence="5" type="ORF">C812_00459</name>
</gene>